<dbReference type="EMBL" id="HACA01006560">
    <property type="protein sequence ID" value="CDW23921.1"/>
    <property type="molecule type" value="Transcribed_RNA"/>
</dbReference>
<sequence>MGRKFIYIIFGGFNFPLNLKIELISQPQSLSICYIVAPNVDSNCMQLNHVFPTGAGLNRLSNKKIYQRPSVRICPREQPMWRHRWLANSLHILYNYSQCP</sequence>
<feature type="non-terminal residue" evidence="1">
    <location>
        <position position="100"/>
    </location>
</feature>
<dbReference type="AlphaFoldDB" id="A0A0K2TEQ1"/>
<reference evidence="1" key="1">
    <citation type="submission" date="2014-05" db="EMBL/GenBank/DDBJ databases">
        <authorList>
            <person name="Chronopoulou M."/>
        </authorList>
    </citation>
    <scope>NUCLEOTIDE SEQUENCE</scope>
    <source>
        <tissue evidence="1">Whole organism</tissue>
    </source>
</reference>
<accession>A0A0K2TEQ1</accession>
<name>A0A0K2TEQ1_LEPSM</name>
<organism evidence="1">
    <name type="scientific">Lepeophtheirus salmonis</name>
    <name type="common">Salmon louse</name>
    <name type="synonym">Caligus salmonis</name>
    <dbReference type="NCBI Taxonomy" id="72036"/>
    <lineage>
        <taxon>Eukaryota</taxon>
        <taxon>Metazoa</taxon>
        <taxon>Ecdysozoa</taxon>
        <taxon>Arthropoda</taxon>
        <taxon>Crustacea</taxon>
        <taxon>Multicrustacea</taxon>
        <taxon>Hexanauplia</taxon>
        <taxon>Copepoda</taxon>
        <taxon>Siphonostomatoida</taxon>
        <taxon>Caligidae</taxon>
        <taxon>Lepeophtheirus</taxon>
    </lineage>
</organism>
<proteinExistence type="predicted"/>
<protein>
    <submittedName>
        <fullName evidence="1">Uncharacterized protein</fullName>
    </submittedName>
</protein>
<evidence type="ECO:0000313" key="1">
    <source>
        <dbReference type="EMBL" id="CDW23921.1"/>
    </source>
</evidence>